<dbReference type="eggNOG" id="ENOG502QW6Q">
    <property type="taxonomic scope" value="Eukaryota"/>
</dbReference>
<evidence type="ECO:0000313" key="2">
    <source>
        <dbReference type="EMBL" id="KND00673.1"/>
    </source>
</evidence>
<dbReference type="STRING" id="645134.A0A0L0HHW0"/>
<dbReference type="OMA" id="WSENILW"/>
<organism evidence="2 3">
    <name type="scientific">Spizellomyces punctatus (strain DAOM BR117)</name>
    <dbReference type="NCBI Taxonomy" id="645134"/>
    <lineage>
        <taxon>Eukaryota</taxon>
        <taxon>Fungi</taxon>
        <taxon>Fungi incertae sedis</taxon>
        <taxon>Chytridiomycota</taxon>
        <taxon>Chytridiomycota incertae sedis</taxon>
        <taxon>Chytridiomycetes</taxon>
        <taxon>Spizellomycetales</taxon>
        <taxon>Spizellomycetaceae</taxon>
        <taxon>Spizellomyces</taxon>
    </lineage>
</organism>
<dbReference type="Gene3D" id="3.40.50.1820">
    <property type="entry name" value="alpha/beta hydrolase"/>
    <property type="match status" value="1"/>
</dbReference>
<keyword evidence="1" id="KW-1133">Transmembrane helix</keyword>
<dbReference type="InParanoid" id="A0A0L0HHW0"/>
<sequence length="556" mass="62965">MGMPAVHSVAARSFTQSRSSLAYLACQFIILLLRAITPIAYLFISYLLVWGPSTLWIVSQESLPRTLIFASLIAWMAAETLWFPYYLLTVKRLQRRNPAYHATSDPDTRRALLVRCLDALEAASPIKTRINDMKRVIAGWFLGNISFDQIQRDNINSWVAWAFLDEDVDTLDSDKRAHVDDLVSLIEKRLDHVFPLGSNPAAKCIRLTLDPVQATHRPLVYYLATKCLNAIGTRLLHQLGFYYRTLDPMDVAGTGTLRYLYRPATEPTPLGATPIVFVHGIGIGFAAYLQLLARLPRNVPIYLLEWPHVSMQLKEQVPTIPDTLSFLSGMLRRDKHPRATFVAHSLGTVAVSWILKSPLHRNLVSSVVLLDPVTFLLCDPAIAYNFLYRPPTSVLELLMSYFVSREMYIAHSLSRHFHWSKNILFYDELPQPTLDGRGGRNAVLLAGHDAIVPSPRVKAYLDAQHSYTSDTLLDVLYYPTRHHGELLLRKSMLDPVMSKILIACGSNPHVSFSHRRMSRRPAPFYRYKPAWKVVKLGGEKPRIMVVSARKGWGTPV</sequence>
<dbReference type="RefSeq" id="XP_016608712.1">
    <property type="nucleotide sequence ID" value="XM_016752043.1"/>
</dbReference>
<feature type="transmembrane region" description="Helical" evidence="1">
    <location>
        <begin position="67"/>
        <end position="88"/>
    </location>
</feature>
<name>A0A0L0HHW0_SPIPD</name>
<dbReference type="InterPro" id="IPR029058">
    <property type="entry name" value="AB_hydrolase_fold"/>
</dbReference>
<dbReference type="EMBL" id="KQ257455">
    <property type="protein sequence ID" value="KND00673.1"/>
    <property type="molecule type" value="Genomic_DNA"/>
</dbReference>
<gene>
    <name evidence="2" type="ORF">SPPG_03796</name>
</gene>
<dbReference type="PANTHER" id="PTHR37471">
    <property type="entry name" value="UNNAMED PRODUCT"/>
    <property type="match status" value="1"/>
</dbReference>
<feature type="transmembrane region" description="Helical" evidence="1">
    <location>
        <begin position="21"/>
        <end position="47"/>
    </location>
</feature>
<dbReference type="SUPFAM" id="SSF53474">
    <property type="entry name" value="alpha/beta-Hydrolases"/>
    <property type="match status" value="1"/>
</dbReference>
<accession>A0A0L0HHW0</accession>
<dbReference type="AlphaFoldDB" id="A0A0L0HHW0"/>
<dbReference type="OrthoDB" id="6431331at2759"/>
<keyword evidence="1" id="KW-0812">Transmembrane</keyword>
<dbReference type="VEuPathDB" id="FungiDB:SPPG_03796"/>
<dbReference type="Proteomes" id="UP000053201">
    <property type="component" value="Unassembled WGS sequence"/>
</dbReference>
<evidence type="ECO:0000313" key="3">
    <source>
        <dbReference type="Proteomes" id="UP000053201"/>
    </source>
</evidence>
<keyword evidence="3" id="KW-1185">Reference proteome</keyword>
<dbReference type="GeneID" id="27687284"/>
<protein>
    <recommendedName>
        <fullName evidence="4">AB hydrolase-1 domain-containing protein</fullName>
    </recommendedName>
</protein>
<evidence type="ECO:0008006" key="4">
    <source>
        <dbReference type="Google" id="ProtNLM"/>
    </source>
</evidence>
<evidence type="ECO:0000256" key="1">
    <source>
        <dbReference type="SAM" id="Phobius"/>
    </source>
</evidence>
<reference evidence="2 3" key="1">
    <citation type="submission" date="2009-08" db="EMBL/GenBank/DDBJ databases">
        <title>The Genome Sequence of Spizellomyces punctatus strain DAOM BR117.</title>
        <authorList>
            <consortium name="The Broad Institute Genome Sequencing Platform"/>
            <person name="Russ C."/>
            <person name="Cuomo C."/>
            <person name="Shea T."/>
            <person name="Young S.K."/>
            <person name="Zeng Q."/>
            <person name="Koehrsen M."/>
            <person name="Haas B."/>
            <person name="Borodovsky M."/>
            <person name="Guigo R."/>
            <person name="Alvarado L."/>
            <person name="Berlin A."/>
            <person name="Bochicchio J."/>
            <person name="Borenstein D."/>
            <person name="Chapman S."/>
            <person name="Chen Z."/>
            <person name="Engels R."/>
            <person name="Freedman E."/>
            <person name="Gellesch M."/>
            <person name="Goldberg J."/>
            <person name="Griggs A."/>
            <person name="Gujja S."/>
            <person name="Heiman D."/>
            <person name="Hepburn T."/>
            <person name="Howarth C."/>
            <person name="Jen D."/>
            <person name="Larson L."/>
            <person name="Lewis B."/>
            <person name="Mehta T."/>
            <person name="Park D."/>
            <person name="Pearson M."/>
            <person name="Roberts A."/>
            <person name="Saif S."/>
            <person name="Shenoy N."/>
            <person name="Sisk P."/>
            <person name="Stolte C."/>
            <person name="Sykes S."/>
            <person name="Thomson T."/>
            <person name="Walk T."/>
            <person name="White J."/>
            <person name="Yandava C."/>
            <person name="Burger G."/>
            <person name="Gray M.W."/>
            <person name="Holland P.W.H."/>
            <person name="King N."/>
            <person name="Lang F.B.F."/>
            <person name="Roger A.J."/>
            <person name="Ruiz-Trillo I."/>
            <person name="Lander E."/>
            <person name="Nusbaum C."/>
        </authorList>
    </citation>
    <scope>NUCLEOTIDE SEQUENCE [LARGE SCALE GENOMIC DNA]</scope>
    <source>
        <strain evidence="2 3">DAOM BR117</strain>
    </source>
</reference>
<keyword evidence="1" id="KW-0472">Membrane</keyword>
<dbReference type="PANTHER" id="PTHR37471:SF1">
    <property type="entry name" value="AB HYDROLASE-1 DOMAIN-CONTAINING PROTEIN"/>
    <property type="match status" value="1"/>
</dbReference>
<proteinExistence type="predicted"/>